<dbReference type="Proteomes" id="UP000765509">
    <property type="component" value="Unassembled WGS sequence"/>
</dbReference>
<feature type="region of interest" description="Disordered" evidence="1">
    <location>
        <begin position="156"/>
        <end position="202"/>
    </location>
</feature>
<proteinExistence type="predicted"/>
<sequence length="239" mass="27019">MENSQDVQKHKDSPEWLDDGEGARSGARFNPSSSSQKSYGLDYGRSQSVTEGHGLLNGSQTDKLCHSKADNTVLPSKRADTTTRSLIRHIKSQPEGLQQCIAPQRVPDHCRSVEKLHKFLPDCEKISGPSQNLQVTQWMSPLMEKKNMMILTEEWRENSSPPPKKMPKTALVASSSNSNVKKKPKAQNKGKGKVPATKAYSHAYRMPKTQQYAMENVFQMARTIMEFQKKEKARLKYQK</sequence>
<evidence type="ECO:0000313" key="2">
    <source>
        <dbReference type="EMBL" id="MBW0469761.1"/>
    </source>
</evidence>
<feature type="compositionally biased region" description="Basic residues" evidence="1">
    <location>
        <begin position="180"/>
        <end position="192"/>
    </location>
</feature>
<comment type="caution">
    <text evidence="2">The sequence shown here is derived from an EMBL/GenBank/DDBJ whole genome shotgun (WGS) entry which is preliminary data.</text>
</comment>
<dbReference type="OrthoDB" id="43547at2759"/>
<feature type="region of interest" description="Disordered" evidence="1">
    <location>
        <begin position="1"/>
        <end position="63"/>
    </location>
</feature>
<dbReference type="EMBL" id="AVOT02002267">
    <property type="protein sequence ID" value="MBW0469761.1"/>
    <property type="molecule type" value="Genomic_DNA"/>
</dbReference>
<evidence type="ECO:0000256" key="1">
    <source>
        <dbReference type="SAM" id="MobiDB-lite"/>
    </source>
</evidence>
<name>A0A9Q3BRW6_9BASI</name>
<evidence type="ECO:0000313" key="3">
    <source>
        <dbReference type="Proteomes" id="UP000765509"/>
    </source>
</evidence>
<gene>
    <name evidence="2" type="ORF">O181_009476</name>
</gene>
<dbReference type="AlphaFoldDB" id="A0A9Q3BRW6"/>
<reference evidence="2" key="1">
    <citation type="submission" date="2021-03" db="EMBL/GenBank/DDBJ databases">
        <title>Draft genome sequence of rust myrtle Austropuccinia psidii MF-1, a brazilian biotype.</title>
        <authorList>
            <person name="Quecine M.C."/>
            <person name="Pachon D.M.R."/>
            <person name="Bonatelli M.L."/>
            <person name="Correr F.H."/>
            <person name="Franceschini L.M."/>
            <person name="Leite T.F."/>
            <person name="Margarido G.R.A."/>
            <person name="Almeida C.A."/>
            <person name="Ferrarezi J.A."/>
            <person name="Labate C.A."/>
        </authorList>
    </citation>
    <scope>NUCLEOTIDE SEQUENCE</scope>
    <source>
        <strain evidence="2">MF-1</strain>
    </source>
</reference>
<keyword evidence="3" id="KW-1185">Reference proteome</keyword>
<organism evidence="2 3">
    <name type="scientific">Austropuccinia psidii MF-1</name>
    <dbReference type="NCBI Taxonomy" id="1389203"/>
    <lineage>
        <taxon>Eukaryota</taxon>
        <taxon>Fungi</taxon>
        <taxon>Dikarya</taxon>
        <taxon>Basidiomycota</taxon>
        <taxon>Pucciniomycotina</taxon>
        <taxon>Pucciniomycetes</taxon>
        <taxon>Pucciniales</taxon>
        <taxon>Sphaerophragmiaceae</taxon>
        <taxon>Austropuccinia</taxon>
    </lineage>
</organism>
<accession>A0A9Q3BRW6</accession>
<protein>
    <submittedName>
        <fullName evidence="2">Uncharacterized protein</fullName>
    </submittedName>
</protein>